<name>A0A8J2ZYT6_9BACL</name>
<dbReference type="Pfam" id="PF22316">
    <property type="entry name" value="ABhydrolase-like_N"/>
    <property type="match status" value="1"/>
</dbReference>
<organism evidence="2 3">
    <name type="scientific">Pullulanibacillus pueri</name>
    <dbReference type="NCBI Taxonomy" id="1437324"/>
    <lineage>
        <taxon>Bacteria</taxon>
        <taxon>Bacillati</taxon>
        <taxon>Bacillota</taxon>
        <taxon>Bacilli</taxon>
        <taxon>Bacillales</taxon>
        <taxon>Sporolactobacillaceae</taxon>
        <taxon>Pullulanibacillus</taxon>
    </lineage>
</organism>
<gene>
    <name evidence="2" type="ORF">GCM10007096_36710</name>
</gene>
<comment type="caution">
    <text evidence="2">The sequence shown here is derived from an EMBL/GenBank/DDBJ whole genome shotgun (WGS) entry which is preliminary data.</text>
</comment>
<dbReference type="RefSeq" id="WP_188498839.1">
    <property type="nucleotide sequence ID" value="NZ_BMFV01000037.1"/>
</dbReference>
<dbReference type="Proteomes" id="UP000656813">
    <property type="component" value="Unassembled WGS sequence"/>
</dbReference>
<evidence type="ECO:0000259" key="1">
    <source>
        <dbReference type="Pfam" id="PF22316"/>
    </source>
</evidence>
<proteinExistence type="predicted"/>
<dbReference type="AlphaFoldDB" id="A0A8J2ZYT6"/>
<evidence type="ECO:0000313" key="2">
    <source>
        <dbReference type="EMBL" id="GGH87213.1"/>
    </source>
</evidence>
<protein>
    <recommendedName>
        <fullName evidence="1">BCE-2095-like N-terminal domain-containing protein</fullName>
    </recommendedName>
</protein>
<dbReference type="InterPro" id="IPR054527">
    <property type="entry name" value="BCE_2095-like_N"/>
</dbReference>
<reference evidence="2" key="1">
    <citation type="journal article" date="2014" name="Int. J. Syst. Evol. Microbiol.">
        <title>Complete genome sequence of Corynebacterium casei LMG S-19264T (=DSM 44701T), isolated from a smear-ripened cheese.</title>
        <authorList>
            <consortium name="US DOE Joint Genome Institute (JGI-PGF)"/>
            <person name="Walter F."/>
            <person name="Albersmeier A."/>
            <person name="Kalinowski J."/>
            <person name="Ruckert C."/>
        </authorList>
    </citation>
    <scope>NUCLEOTIDE SEQUENCE</scope>
    <source>
        <strain evidence="2">CGMCC 1.12777</strain>
    </source>
</reference>
<evidence type="ECO:0000313" key="3">
    <source>
        <dbReference type="Proteomes" id="UP000656813"/>
    </source>
</evidence>
<reference evidence="2" key="2">
    <citation type="submission" date="2020-09" db="EMBL/GenBank/DDBJ databases">
        <authorList>
            <person name="Sun Q."/>
            <person name="Zhou Y."/>
        </authorList>
    </citation>
    <scope>NUCLEOTIDE SEQUENCE</scope>
    <source>
        <strain evidence="2">CGMCC 1.12777</strain>
    </source>
</reference>
<feature type="domain" description="BCE-2095-like N-terminal" evidence="1">
    <location>
        <begin position="8"/>
        <end position="104"/>
    </location>
</feature>
<accession>A0A8J2ZYT6</accession>
<keyword evidence="3" id="KW-1185">Reference proteome</keyword>
<dbReference type="EMBL" id="BMFV01000037">
    <property type="protein sequence ID" value="GGH87213.1"/>
    <property type="molecule type" value="Genomic_DNA"/>
</dbReference>
<sequence>MSHQSFIDLQQQIIDFTIEGKYKAVQQLLNEKESEFAEKVDQMVFWKACVLASLGQKSEAVQVLEEAVDNGVWWHPDLLKKSADLYSLQGDRRFNKIIERCEQMDALKLR</sequence>
<dbReference type="NCBIfam" id="NF047558">
    <property type="entry name" value="TPR_END_plus"/>
    <property type="match status" value="1"/>
</dbReference>